<gene>
    <name evidence="3" type="ORF">BDV95DRAFT_337793</name>
</gene>
<dbReference type="InterPro" id="IPR015915">
    <property type="entry name" value="Kelch-typ_b-propeller"/>
</dbReference>
<comment type="caution">
    <text evidence="3">The sequence shown here is derived from an EMBL/GenBank/DDBJ whole genome shotgun (WGS) entry which is preliminary data.</text>
</comment>
<dbReference type="InterPro" id="IPR011043">
    <property type="entry name" value="Gal_Oxase/kelch_b-propeller"/>
</dbReference>
<dbReference type="AlphaFoldDB" id="A0A7C8IAE3"/>
<organism evidence="3 4">
    <name type="scientific">Massariosphaeria phaeospora</name>
    <dbReference type="NCBI Taxonomy" id="100035"/>
    <lineage>
        <taxon>Eukaryota</taxon>
        <taxon>Fungi</taxon>
        <taxon>Dikarya</taxon>
        <taxon>Ascomycota</taxon>
        <taxon>Pezizomycotina</taxon>
        <taxon>Dothideomycetes</taxon>
        <taxon>Pleosporomycetidae</taxon>
        <taxon>Pleosporales</taxon>
        <taxon>Pleosporales incertae sedis</taxon>
        <taxon>Massariosphaeria</taxon>
    </lineage>
</organism>
<name>A0A7C8IAE3_9PLEO</name>
<keyword evidence="4" id="KW-1185">Reference proteome</keyword>
<feature type="transmembrane region" description="Helical" evidence="2">
    <location>
        <begin position="507"/>
        <end position="528"/>
    </location>
</feature>
<dbReference type="Proteomes" id="UP000481861">
    <property type="component" value="Unassembled WGS sequence"/>
</dbReference>
<dbReference type="EMBL" id="JAADJZ010000006">
    <property type="protein sequence ID" value="KAF2874637.1"/>
    <property type="molecule type" value="Genomic_DNA"/>
</dbReference>
<feature type="region of interest" description="Disordered" evidence="1">
    <location>
        <begin position="617"/>
        <end position="662"/>
    </location>
</feature>
<proteinExistence type="predicted"/>
<evidence type="ECO:0000256" key="2">
    <source>
        <dbReference type="SAM" id="Phobius"/>
    </source>
</evidence>
<dbReference type="SUPFAM" id="SSF50965">
    <property type="entry name" value="Galactose oxidase, central domain"/>
    <property type="match status" value="1"/>
</dbReference>
<evidence type="ECO:0008006" key="5">
    <source>
        <dbReference type="Google" id="ProtNLM"/>
    </source>
</evidence>
<feature type="transmembrane region" description="Helical" evidence="2">
    <location>
        <begin position="12"/>
        <end position="31"/>
    </location>
</feature>
<dbReference type="Pfam" id="PF24681">
    <property type="entry name" value="Kelch_KLHDC2_KLHL20_DRC7"/>
    <property type="match status" value="1"/>
</dbReference>
<keyword evidence="2" id="KW-0472">Membrane</keyword>
<evidence type="ECO:0000256" key="1">
    <source>
        <dbReference type="SAM" id="MobiDB-lite"/>
    </source>
</evidence>
<keyword evidence="2" id="KW-1133">Transmembrane helix</keyword>
<keyword evidence="2" id="KW-0812">Transmembrane</keyword>
<dbReference type="PANTHER" id="PTHR23244">
    <property type="entry name" value="KELCH REPEAT DOMAIN"/>
    <property type="match status" value="1"/>
</dbReference>
<evidence type="ECO:0000313" key="4">
    <source>
        <dbReference type="Proteomes" id="UP000481861"/>
    </source>
</evidence>
<evidence type="ECO:0000313" key="3">
    <source>
        <dbReference type="EMBL" id="KAF2874637.1"/>
    </source>
</evidence>
<dbReference type="CDD" id="cd12087">
    <property type="entry name" value="TM_EGFR-like"/>
    <property type="match status" value="1"/>
</dbReference>
<dbReference type="Gene3D" id="2.120.10.80">
    <property type="entry name" value="Kelch-type beta propeller"/>
    <property type="match status" value="1"/>
</dbReference>
<protein>
    <recommendedName>
        <fullName evidence="5">Kelch repeat protein-like protein</fullName>
    </recommendedName>
</protein>
<dbReference type="OrthoDB" id="10251809at2759"/>
<feature type="region of interest" description="Disordered" evidence="1">
    <location>
        <begin position="478"/>
        <end position="502"/>
    </location>
</feature>
<feature type="compositionally biased region" description="Low complexity" evidence="1">
    <location>
        <begin position="637"/>
        <end position="648"/>
    </location>
</feature>
<accession>A0A7C8IAE3</accession>
<reference evidence="3 4" key="1">
    <citation type="submission" date="2020-01" db="EMBL/GenBank/DDBJ databases">
        <authorList>
            <consortium name="DOE Joint Genome Institute"/>
            <person name="Haridas S."/>
            <person name="Albert R."/>
            <person name="Binder M."/>
            <person name="Bloem J."/>
            <person name="Labutti K."/>
            <person name="Salamov A."/>
            <person name="Andreopoulos B."/>
            <person name="Baker S.E."/>
            <person name="Barry K."/>
            <person name="Bills G."/>
            <person name="Bluhm B.H."/>
            <person name="Cannon C."/>
            <person name="Castanera R."/>
            <person name="Culley D.E."/>
            <person name="Daum C."/>
            <person name="Ezra D."/>
            <person name="Gonzalez J.B."/>
            <person name="Henrissat B."/>
            <person name="Kuo A."/>
            <person name="Liang C."/>
            <person name="Lipzen A."/>
            <person name="Lutzoni F."/>
            <person name="Magnuson J."/>
            <person name="Mondo S."/>
            <person name="Nolan M."/>
            <person name="Ohm R."/>
            <person name="Pangilinan J."/>
            <person name="Park H.-J.H."/>
            <person name="Ramirez L."/>
            <person name="Alfaro M."/>
            <person name="Sun H."/>
            <person name="Tritt A."/>
            <person name="Yoshinaga Y."/>
            <person name="Zwiers L.-H.L."/>
            <person name="Turgeon B.G."/>
            <person name="Goodwin S.B."/>
            <person name="Spatafora J.W."/>
            <person name="Crous P.W."/>
            <person name="Grigoriev I.V."/>
        </authorList>
    </citation>
    <scope>NUCLEOTIDE SEQUENCE [LARGE SCALE GENOMIC DNA]</scope>
    <source>
        <strain evidence="3 4">CBS 611.86</strain>
    </source>
</reference>
<dbReference type="PANTHER" id="PTHR23244:SF490">
    <property type="entry name" value="KELCH REPEAT PROTEIN"/>
    <property type="match status" value="1"/>
</dbReference>
<sequence length="662" mass="72403">MAILSYVESRHLNFLFSLLTAYLWGTSFVYAQSDKFELNPLTNFCSRWWSQSVVKNDVLYIDSGVQKYNGTDISAPIFGINNYLLTIPLNTTWDWKKDIVINAEPKNETNPATGTLPPSLIRGHIFHGPLENPDIYVYGGTTYMGNQTFEGYNSPDSAIYSLWSYTPDTLQYPWRQYDIVQPWMANHGAATEAIDQGLGFYLNGQIDWGTSAKTSNNIKSEDLYRPLDGMLVIDFGNYTSNNISTASIRSNAPRVGGSMEYFAPVGGMGILVALGGQIQPGQTQPYSNISQGELLDFSSVDIFDIDSYLQNLVSNGTWYQQNTTGEIPPARIDFCTVSISSADKSSHHIYLYGGRDPTKKLHYDDVYVLTLPSFTWTPIFTSGSSPRWGHNCHIAGMRQMITVGGNITNTGKCDWERKGVAVLEMSTVTWGSVFQTNLTTFEVPQRVLSATGGTASGAATMKEPTTGWTDQRLKTVFDTPRKWTSNPETSSPPEPGSTDTKKNVGTIAGGVVGGVLAFALILSALLAWRLKRAQARGPHELASDEMRPEIDGDKRKYELQGLNGNDPVELPGFEPPELHTPQQLFEADRDTATRAAELPGTNTVAGGVHGVPIVRTPGDDLPTPPLYTAGLSSGGNSATSDAEADAASPGETQKPVKDYTWI</sequence>